<dbReference type="SUPFAM" id="SSF90229">
    <property type="entry name" value="CCCH zinc finger"/>
    <property type="match status" value="5"/>
</dbReference>
<keyword evidence="9" id="KW-1185">Reference proteome</keyword>
<dbReference type="InterPro" id="IPR000571">
    <property type="entry name" value="Znf_CCCH"/>
</dbReference>
<dbReference type="GO" id="GO:0003677">
    <property type="term" value="F:DNA binding"/>
    <property type="evidence" value="ECO:0007669"/>
    <property type="project" value="UniProtKB-KW"/>
</dbReference>
<keyword evidence="2 5" id="KW-0863">Zinc-finger</keyword>
<dbReference type="GO" id="GO:0008270">
    <property type="term" value="F:zinc ion binding"/>
    <property type="evidence" value="ECO:0007669"/>
    <property type="project" value="UniProtKB-KW"/>
</dbReference>
<evidence type="ECO:0000313" key="9">
    <source>
        <dbReference type="Proteomes" id="UP001222027"/>
    </source>
</evidence>
<evidence type="ECO:0000256" key="2">
    <source>
        <dbReference type="ARBA" id="ARBA00022771"/>
    </source>
</evidence>
<evidence type="ECO:0000256" key="1">
    <source>
        <dbReference type="ARBA" id="ARBA00022723"/>
    </source>
</evidence>
<feature type="compositionally biased region" description="Basic and acidic residues" evidence="6">
    <location>
        <begin position="422"/>
        <end position="434"/>
    </location>
</feature>
<feature type="zinc finger region" description="C3H1-type" evidence="5">
    <location>
        <begin position="89"/>
        <end position="117"/>
    </location>
</feature>
<evidence type="ECO:0000259" key="7">
    <source>
        <dbReference type="PROSITE" id="PS50103"/>
    </source>
</evidence>
<feature type="domain" description="C3H1-type" evidence="7">
    <location>
        <begin position="319"/>
        <end position="347"/>
    </location>
</feature>
<dbReference type="PANTHER" id="PTHR12506">
    <property type="entry name" value="PROTEIN PHOSPHATASE RELATED"/>
    <property type="match status" value="1"/>
</dbReference>
<organism evidence="8 9">
    <name type="scientific">Ensete ventricosum</name>
    <name type="common">Abyssinian banana</name>
    <name type="synonym">Musa ensete</name>
    <dbReference type="NCBI Taxonomy" id="4639"/>
    <lineage>
        <taxon>Eukaryota</taxon>
        <taxon>Viridiplantae</taxon>
        <taxon>Streptophyta</taxon>
        <taxon>Embryophyta</taxon>
        <taxon>Tracheophyta</taxon>
        <taxon>Spermatophyta</taxon>
        <taxon>Magnoliopsida</taxon>
        <taxon>Liliopsida</taxon>
        <taxon>Zingiberales</taxon>
        <taxon>Musaceae</taxon>
        <taxon>Ensete</taxon>
    </lineage>
</organism>
<dbReference type="InterPro" id="IPR036855">
    <property type="entry name" value="Znf_CCCH_sf"/>
</dbReference>
<dbReference type="Gene3D" id="4.10.1000.10">
    <property type="entry name" value="Zinc finger, CCCH-type"/>
    <property type="match status" value="3"/>
</dbReference>
<comment type="caution">
    <text evidence="8">The sequence shown here is derived from an EMBL/GenBank/DDBJ whole genome shotgun (WGS) entry which is preliminary data.</text>
</comment>
<dbReference type="PANTHER" id="PTHR12506:SF50">
    <property type="entry name" value="ZINC FINGER CCCH DOMAIN-CONTAINING PROTEIN 26"/>
    <property type="match status" value="1"/>
</dbReference>
<evidence type="ECO:0000256" key="4">
    <source>
        <dbReference type="ARBA" id="ARBA00023125"/>
    </source>
</evidence>
<keyword evidence="4" id="KW-0238">DNA-binding</keyword>
<gene>
    <name evidence="8" type="ORF">OPV22_033334</name>
</gene>
<reference evidence="8 9" key="1">
    <citation type="submission" date="2022-12" db="EMBL/GenBank/DDBJ databases">
        <title>Chromosome-scale assembly of the Ensete ventricosum genome.</title>
        <authorList>
            <person name="Dussert Y."/>
            <person name="Stocks J."/>
            <person name="Wendawek A."/>
            <person name="Woldeyes F."/>
            <person name="Nichols R.A."/>
            <person name="Borrell J.S."/>
        </authorList>
    </citation>
    <scope>NUCLEOTIDE SEQUENCE [LARGE SCALE GENOMIC DNA]</scope>
    <source>
        <strain evidence="9">cv. Maze</strain>
        <tissue evidence="8">Seeds</tissue>
    </source>
</reference>
<name>A0AAV8PU00_ENSVE</name>
<feature type="zinc finger region" description="C3H1-type" evidence="5">
    <location>
        <begin position="47"/>
        <end position="75"/>
    </location>
</feature>
<feature type="zinc finger region" description="C3H1-type" evidence="5">
    <location>
        <begin position="274"/>
        <end position="302"/>
    </location>
</feature>
<feature type="domain" description="C3H1-type" evidence="7">
    <location>
        <begin position="274"/>
        <end position="302"/>
    </location>
</feature>
<evidence type="ECO:0000313" key="8">
    <source>
        <dbReference type="EMBL" id="KAJ8460408.1"/>
    </source>
</evidence>
<protein>
    <recommendedName>
        <fullName evidence="7">C3H1-type domain-containing protein</fullName>
    </recommendedName>
</protein>
<evidence type="ECO:0000256" key="6">
    <source>
        <dbReference type="SAM" id="MobiDB-lite"/>
    </source>
</evidence>
<evidence type="ECO:0000256" key="3">
    <source>
        <dbReference type="ARBA" id="ARBA00022833"/>
    </source>
</evidence>
<feature type="region of interest" description="Disordered" evidence="6">
    <location>
        <begin position="381"/>
        <end position="434"/>
    </location>
</feature>
<dbReference type="EMBL" id="JAQQAF010000009">
    <property type="protein sequence ID" value="KAJ8460408.1"/>
    <property type="molecule type" value="Genomic_DNA"/>
</dbReference>
<keyword evidence="3 5" id="KW-0862">Zinc</keyword>
<accession>A0AAV8PU00</accession>
<dbReference type="SMART" id="SM00356">
    <property type="entry name" value="ZnF_C3H1"/>
    <property type="match status" value="5"/>
</dbReference>
<feature type="domain" description="C3H1-type" evidence="7">
    <location>
        <begin position="134"/>
        <end position="162"/>
    </location>
</feature>
<dbReference type="Pfam" id="PF00642">
    <property type="entry name" value="zf-CCCH"/>
    <property type="match status" value="5"/>
</dbReference>
<dbReference type="PROSITE" id="PS50103">
    <property type="entry name" value="ZF_C3H1"/>
    <property type="match status" value="5"/>
</dbReference>
<dbReference type="Proteomes" id="UP001222027">
    <property type="component" value="Unassembled WGS sequence"/>
</dbReference>
<proteinExistence type="predicted"/>
<dbReference type="AlphaFoldDB" id="A0AAV8PU00"/>
<keyword evidence="1 5" id="KW-0479">Metal-binding</keyword>
<sequence length="434" mass="47824">MMPDTRHDAVSSSSNALPHKLEEAMWQLKIEDGQEAADGQLIPYPDRPGEPDCLHYLRTGKCGFGSKCKYHHPASGVQKTQFRGELPQRDGQPDCQFFLKTGSCKYGITCKYHHPRDKHEIHMVQLNVLGLPIRKDEKPCAYYMRTGSCKYGVTCKFNHPQPASRGTSFPVMGSSVYDYSGYMAPTSGPHVIGGISQWNLSRIPYMSNPTTQDLPAYVPLVLPPSQGTIPVPQGWISYMGNTNHISSTDMPASGLTTKHQEQPGPGMPLSLPDRPDQPECQYYMKTGNCKYGSSCKYHHPKERNEPAMATIGALGLPLRPGQPVCTFYAAYGSCNYGTACKFDHPLMGYYGYSLPPFTYPGQPALVPNQRSLQVIWTSAGNSSSKASNLPDPLAISEKGGAQQNPQTHEHGNPTANTLNNESHSESPWDKVDIR</sequence>
<evidence type="ECO:0000256" key="5">
    <source>
        <dbReference type="PROSITE-ProRule" id="PRU00723"/>
    </source>
</evidence>
<feature type="region of interest" description="Disordered" evidence="6">
    <location>
        <begin position="252"/>
        <end position="271"/>
    </location>
</feature>
<dbReference type="GO" id="GO:0003729">
    <property type="term" value="F:mRNA binding"/>
    <property type="evidence" value="ECO:0007669"/>
    <property type="project" value="TreeGrafter"/>
</dbReference>
<dbReference type="InterPro" id="IPR050974">
    <property type="entry name" value="Plant_ZF_CCCH"/>
</dbReference>
<feature type="zinc finger region" description="C3H1-type" evidence="5">
    <location>
        <begin position="134"/>
        <end position="162"/>
    </location>
</feature>
<feature type="domain" description="C3H1-type" evidence="7">
    <location>
        <begin position="47"/>
        <end position="75"/>
    </location>
</feature>
<feature type="zinc finger region" description="C3H1-type" evidence="5">
    <location>
        <begin position="319"/>
        <end position="347"/>
    </location>
</feature>
<feature type="domain" description="C3H1-type" evidence="7">
    <location>
        <begin position="89"/>
        <end position="117"/>
    </location>
</feature>